<dbReference type="Gene3D" id="1.10.260.40">
    <property type="entry name" value="lambda repressor-like DNA-binding domains"/>
    <property type="match status" value="1"/>
</dbReference>
<keyword evidence="4" id="KW-1185">Reference proteome</keyword>
<evidence type="ECO:0000259" key="2">
    <source>
        <dbReference type="PROSITE" id="PS50943"/>
    </source>
</evidence>
<gene>
    <name evidence="3" type="ORF">EV643_13326</name>
</gene>
<organism evidence="3 4">
    <name type="scientific">Kribbella caucasensis</name>
    <dbReference type="NCBI Taxonomy" id="2512215"/>
    <lineage>
        <taxon>Bacteria</taxon>
        <taxon>Bacillati</taxon>
        <taxon>Actinomycetota</taxon>
        <taxon>Actinomycetes</taxon>
        <taxon>Propionibacteriales</taxon>
        <taxon>Kribbellaceae</taxon>
        <taxon>Kribbella</taxon>
    </lineage>
</organism>
<dbReference type="InterPro" id="IPR001387">
    <property type="entry name" value="Cro/C1-type_HTH"/>
</dbReference>
<evidence type="ECO:0000313" key="4">
    <source>
        <dbReference type="Proteomes" id="UP000295388"/>
    </source>
</evidence>
<dbReference type="CDD" id="cd00093">
    <property type="entry name" value="HTH_XRE"/>
    <property type="match status" value="1"/>
</dbReference>
<feature type="domain" description="Death" evidence="1">
    <location>
        <begin position="34"/>
        <end position="87"/>
    </location>
</feature>
<name>A0A4V6PSQ1_9ACTN</name>
<feature type="domain" description="HTH cro/C1-type" evidence="2">
    <location>
        <begin position="22"/>
        <end position="78"/>
    </location>
</feature>
<evidence type="ECO:0000313" key="3">
    <source>
        <dbReference type="EMBL" id="TDO33228.1"/>
    </source>
</evidence>
<dbReference type="SMART" id="SM00530">
    <property type="entry name" value="HTH_XRE"/>
    <property type="match status" value="1"/>
</dbReference>
<dbReference type="InterPro" id="IPR000488">
    <property type="entry name" value="Death_dom"/>
</dbReference>
<dbReference type="GO" id="GO:0003677">
    <property type="term" value="F:DNA binding"/>
    <property type="evidence" value="ECO:0007669"/>
    <property type="project" value="InterPro"/>
</dbReference>
<dbReference type="SUPFAM" id="SSF47413">
    <property type="entry name" value="lambda repressor-like DNA-binding domains"/>
    <property type="match status" value="1"/>
</dbReference>
<dbReference type="Pfam" id="PF13560">
    <property type="entry name" value="HTH_31"/>
    <property type="match status" value="1"/>
</dbReference>
<protein>
    <submittedName>
        <fullName evidence="3">Helix-turn-helix protein</fullName>
    </submittedName>
</protein>
<dbReference type="InterPro" id="IPR043917">
    <property type="entry name" value="DUF5753"/>
</dbReference>
<dbReference type="AlphaFoldDB" id="A0A4V6PSQ1"/>
<dbReference type="GO" id="GO:0007165">
    <property type="term" value="P:signal transduction"/>
    <property type="evidence" value="ECO:0007669"/>
    <property type="project" value="InterPro"/>
</dbReference>
<sequence>MPANTSDAVSVYKARAALGKRLRELRQSSGVSGRQLAESLAWPPSKVSKIENGRQTPTDQDLRAWARATDQESELEALLASLHTLELQYAEWRHLMRAGHRPQQEHLLELEQKTRLFRIFEATVVPGLAQTAEYARARFYESVRRLKIADDADEAVAARLRRQEILYRPGKQFHFVLTEATLRFRLCSTEVMLGQLDRLAGLSHLPNVRLGIIATATEYAVSPWHGFWMYDDQRVLVETFSAELDLRQPQEIELYGDAFEQLAGVADYGRAARQIIGRIMADLAADA</sequence>
<dbReference type="EMBL" id="SNWQ01000033">
    <property type="protein sequence ID" value="TDO33228.1"/>
    <property type="molecule type" value="Genomic_DNA"/>
</dbReference>
<dbReference type="InterPro" id="IPR010982">
    <property type="entry name" value="Lambda_DNA-bd_dom_sf"/>
</dbReference>
<accession>A0A4V6PSQ1</accession>
<proteinExistence type="predicted"/>
<dbReference type="PROSITE" id="PS50943">
    <property type="entry name" value="HTH_CROC1"/>
    <property type="match status" value="1"/>
</dbReference>
<reference evidence="3 4" key="1">
    <citation type="submission" date="2019-03" db="EMBL/GenBank/DDBJ databases">
        <title>Genomic Encyclopedia of Type Strains, Phase III (KMG-III): the genomes of soil and plant-associated and newly described type strains.</title>
        <authorList>
            <person name="Whitman W."/>
        </authorList>
    </citation>
    <scope>NUCLEOTIDE SEQUENCE [LARGE SCALE GENOMIC DNA]</scope>
    <source>
        <strain evidence="3 4">VKM Ac-2527</strain>
    </source>
</reference>
<dbReference type="Pfam" id="PF19054">
    <property type="entry name" value="DUF5753"/>
    <property type="match status" value="1"/>
</dbReference>
<evidence type="ECO:0000259" key="1">
    <source>
        <dbReference type="PROSITE" id="PS50017"/>
    </source>
</evidence>
<comment type="caution">
    <text evidence="3">The sequence shown here is derived from an EMBL/GenBank/DDBJ whole genome shotgun (WGS) entry which is preliminary data.</text>
</comment>
<dbReference type="Proteomes" id="UP000295388">
    <property type="component" value="Unassembled WGS sequence"/>
</dbReference>
<dbReference type="PROSITE" id="PS50017">
    <property type="entry name" value="DEATH_DOMAIN"/>
    <property type="match status" value="1"/>
</dbReference>